<evidence type="ECO:0000313" key="3">
    <source>
        <dbReference type="Proteomes" id="UP000188586"/>
    </source>
</evidence>
<sequence length="69" mass="7750">MPTRFLRHVFLSFPVRDRFRGVSDLPPTASLGDTVPNQTSTPPGSSSGRERRTLFRILSLFFEKGARKG</sequence>
<organism evidence="2 3">
    <name type="scientific">Leptospirillum ferriphilum</name>
    <dbReference type="NCBI Taxonomy" id="178606"/>
    <lineage>
        <taxon>Bacteria</taxon>
        <taxon>Pseudomonadati</taxon>
        <taxon>Nitrospirota</taxon>
        <taxon>Nitrospiria</taxon>
        <taxon>Nitrospirales</taxon>
        <taxon>Nitrospiraceae</taxon>
        <taxon>Leptospirillum</taxon>
    </lineage>
</organism>
<feature type="region of interest" description="Disordered" evidence="1">
    <location>
        <begin position="24"/>
        <end position="50"/>
    </location>
</feature>
<evidence type="ECO:0000313" key="2">
    <source>
        <dbReference type="EMBL" id="OOH73593.1"/>
    </source>
</evidence>
<protein>
    <submittedName>
        <fullName evidence="2">Uncharacterized protein</fullName>
    </submittedName>
</protein>
<evidence type="ECO:0000256" key="1">
    <source>
        <dbReference type="SAM" id="MobiDB-lite"/>
    </source>
</evidence>
<proteinExistence type="predicted"/>
<dbReference type="AlphaFoldDB" id="A0A1V3SXH4"/>
<accession>A0A1V3SXH4</accession>
<reference evidence="2 3" key="1">
    <citation type="submission" date="2016-11" db="EMBL/GenBank/DDBJ databases">
        <title>Comparative genomics of co-occurring bacteria in distinct bioleaching systems unravels niche-specific adaptation.</title>
        <authorList>
            <person name="Zhang X."/>
            <person name="Liu X."/>
            <person name="Yin H."/>
        </authorList>
    </citation>
    <scope>NUCLEOTIDE SEQUENCE [LARGE SCALE GENOMIC DNA]</scope>
    <source>
        <strain evidence="2 3">DX</strain>
    </source>
</reference>
<feature type="compositionally biased region" description="Polar residues" evidence="1">
    <location>
        <begin position="35"/>
        <end position="47"/>
    </location>
</feature>
<name>A0A1V3SXH4_9BACT</name>
<dbReference type="EMBL" id="MPOJ01000008">
    <property type="protein sequence ID" value="OOH73593.1"/>
    <property type="molecule type" value="Genomic_DNA"/>
</dbReference>
<dbReference type="Proteomes" id="UP000188586">
    <property type="component" value="Unassembled WGS sequence"/>
</dbReference>
<gene>
    <name evidence="2" type="ORF">BOX24_03700</name>
</gene>
<comment type="caution">
    <text evidence="2">The sequence shown here is derived from an EMBL/GenBank/DDBJ whole genome shotgun (WGS) entry which is preliminary data.</text>
</comment>